<dbReference type="EMBL" id="BAABCP010000001">
    <property type="protein sequence ID" value="GAA3941664.1"/>
    <property type="molecule type" value="Genomic_DNA"/>
</dbReference>
<gene>
    <name evidence="3" type="ORF">GCM10022383_19360</name>
</gene>
<accession>A0ABP7NAW5</accession>
<dbReference type="Gene3D" id="3.40.960.10">
    <property type="entry name" value="VSR Endonuclease"/>
    <property type="match status" value="1"/>
</dbReference>
<evidence type="ECO:0000259" key="2">
    <source>
        <dbReference type="Pfam" id="PF13338"/>
    </source>
</evidence>
<evidence type="ECO:0000313" key="3">
    <source>
        <dbReference type="EMBL" id="GAA3941664.1"/>
    </source>
</evidence>
<comment type="caution">
    <text evidence="3">The sequence shown here is derived from an EMBL/GenBank/DDBJ whole genome shotgun (WGS) entry which is preliminary data.</text>
</comment>
<dbReference type="InterPro" id="IPR025159">
    <property type="entry name" value="AbiEi_N"/>
</dbReference>
<protein>
    <recommendedName>
        <fullName evidence="5">DUF559 domain-containing protein</fullName>
    </recommendedName>
</protein>
<reference evidence="4" key="1">
    <citation type="journal article" date="2019" name="Int. J. Syst. Evol. Microbiol.">
        <title>The Global Catalogue of Microorganisms (GCM) 10K type strain sequencing project: providing services to taxonomists for standard genome sequencing and annotation.</title>
        <authorList>
            <consortium name="The Broad Institute Genomics Platform"/>
            <consortium name="The Broad Institute Genome Sequencing Center for Infectious Disease"/>
            <person name="Wu L."/>
            <person name="Ma J."/>
        </authorList>
    </citation>
    <scope>NUCLEOTIDE SEQUENCE [LARGE SCALE GENOMIC DNA]</scope>
    <source>
        <strain evidence="4">JCM 17024</strain>
    </source>
</reference>
<organism evidence="3 4">
    <name type="scientific">Microbacterium soli</name>
    <dbReference type="NCBI Taxonomy" id="446075"/>
    <lineage>
        <taxon>Bacteria</taxon>
        <taxon>Bacillati</taxon>
        <taxon>Actinomycetota</taxon>
        <taxon>Actinomycetes</taxon>
        <taxon>Micrococcales</taxon>
        <taxon>Microbacteriaceae</taxon>
        <taxon>Microbacterium</taxon>
    </lineage>
</organism>
<name>A0ABP7NAW5_9MICO</name>
<dbReference type="Proteomes" id="UP001501591">
    <property type="component" value="Unassembled WGS sequence"/>
</dbReference>
<evidence type="ECO:0000259" key="1">
    <source>
        <dbReference type="Pfam" id="PF04480"/>
    </source>
</evidence>
<feature type="domain" description="AbiEi antitoxin N-terminal" evidence="2">
    <location>
        <begin position="10"/>
        <end position="50"/>
    </location>
</feature>
<proteinExistence type="predicted"/>
<keyword evidence="4" id="KW-1185">Reference proteome</keyword>
<evidence type="ECO:0000313" key="4">
    <source>
        <dbReference type="Proteomes" id="UP001501591"/>
    </source>
</evidence>
<dbReference type="Pfam" id="PF13338">
    <property type="entry name" value="AbiEi_4"/>
    <property type="match status" value="1"/>
</dbReference>
<evidence type="ECO:0008006" key="5">
    <source>
        <dbReference type="Google" id="ProtNLM"/>
    </source>
</evidence>
<dbReference type="InterPro" id="IPR007569">
    <property type="entry name" value="DUF559"/>
</dbReference>
<sequence length="281" mass="31042">MHDTRSMRTIQRLGQVATTAALRAHGMTSREISAAVSAGELVRIRRGLYVSSDAPALVRHAAEHGGVPGCADAARQLGLWVLQTPCHCVWLGRAAKAHPGCTACRLHWTDGTVVFGHPPPVEIVLLQLAECGDEETFFAAYESALRLMLISPAAIAWLRRRMPTDSRWLMDIARSDADSGLESLVRLRMHLLGIPVRTQVRVRGVGEVDILIGDRLLIECDGRENHAREAERHKDLLRDAAAAARGYETLRFDYAMIVHDWPHVEAAILARLADGAHRRRA</sequence>
<dbReference type="Pfam" id="PF04480">
    <property type="entry name" value="DUF559"/>
    <property type="match status" value="1"/>
</dbReference>
<feature type="domain" description="DUF559" evidence="1">
    <location>
        <begin position="193"/>
        <end position="272"/>
    </location>
</feature>